<dbReference type="Proteomes" id="UP000034032">
    <property type="component" value="Unassembled WGS sequence"/>
</dbReference>
<keyword evidence="1" id="KW-1133">Transmembrane helix</keyword>
<name>A0A0G1KDY7_9BACT</name>
<sequence length="138" mass="15025">MRNAIISILLISASLSAVLGLIVMDHMGGQGHSACPFEAVRITDCSQIQNFISFIASHLRALSKFSLAVLTDGFTNLISLLLLLSLAIGVLFNKSGPPRLKPLLSANRLRIGFVLPQETLFTGWFSLHENSPTFMEGR</sequence>
<dbReference type="AlphaFoldDB" id="A0A0G1KDY7"/>
<comment type="caution">
    <text evidence="2">The sequence shown here is derived from an EMBL/GenBank/DDBJ whole genome shotgun (WGS) entry which is preliminary data.</text>
</comment>
<keyword evidence="1" id="KW-0812">Transmembrane</keyword>
<dbReference type="PATRIC" id="fig|1619025.3.peg.589"/>
<proteinExistence type="predicted"/>
<reference evidence="2 3" key="1">
    <citation type="journal article" date="2015" name="Nature">
        <title>rRNA introns, odd ribosomes, and small enigmatic genomes across a large radiation of phyla.</title>
        <authorList>
            <person name="Brown C.T."/>
            <person name="Hug L.A."/>
            <person name="Thomas B.C."/>
            <person name="Sharon I."/>
            <person name="Castelle C.J."/>
            <person name="Singh A."/>
            <person name="Wilkins M.J."/>
            <person name="Williams K.H."/>
            <person name="Banfield J.F."/>
        </authorList>
    </citation>
    <scope>NUCLEOTIDE SEQUENCE [LARGE SCALE GENOMIC DNA]</scope>
</reference>
<feature type="transmembrane region" description="Helical" evidence="1">
    <location>
        <begin position="73"/>
        <end position="92"/>
    </location>
</feature>
<protein>
    <submittedName>
        <fullName evidence="2">Uncharacterized protein</fullName>
    </submittedName>
</protein>
<keyword evidence="1" id="KW-0472">Membrane</keyword>
<evidence type="ECO:0000256" key="1">
    <source>
        <dbReference type="SAM" id="Phobius"/>
    </source>
</evidence>
<accession>A0A0G1KDY7</accession>
<dbReference type="EMBL" id="LCJR01000013">
    <property type="protein sequence ID" value="KKT81941.1"/>
    <property type="molecule type" value="Genomic_DNA"/>
</dbReference>
<organism evidence="2 3">
    <name type="scientific">Candidatus Yanofskybacteria bacterium GW2011_GWA2_44_9</name>
    <dbReference type="NCBI Taxonomy" id="1619025"/>
    <lineage>
        <taxon>Bacteria</taxon>
        <taxon>Candidatus Yanofskyibacteriota</taxon>
    </lineage>
</organism>
<gene>
    <name evidence="2" type="ORF">UW79_C0013G0068</name>
</gene>
<evidence type="ECO:0000313" key="3">
    <source>
        <dbReference type="Proteomes" id="UP000034032"/>
    </source>
</evidence>
<evidence type="ECO:0000313" key="2">
    <source>
        <dbReference type="EMBL" id="KKT81941.1"/>
    </source>
</evidence>